<proteinExistence type="predicted"/>
<reference evidence="3" key="1">
    <citation type="submission" date="2022-11" db="EMBL/GenBank/DDBJ databases">
        <title>Biodiversity and phylogenetic relationships of bacteria.</title>
        <authorList>
            <person name="Machado R.A.R."/>
            <person name="Bhat A."/>
            <person name="Loulou A."/>
            <person name="Kallel S."/>
        </authorList>
    </citation>
    <scope>NUCLEOTIDE SEQUENCE</scope>
    <source>
        <strain evidence="3">A-IN1</strain>
    </source>
</reference>
<dbReference type="PROSITE" id="PS50005">
    <property type="entry name" value="TPR"/>
    <property type="match status" value="2"/>
</dbReference>
<dbReference type="RefSeq" id="WP_266130095.1">
    <property type="nucleotide sequence ID" value="NZ_JAPKMY010000003.1"/>
</dbReference>
<dbReference type="Proteomes" id="UP001146019">
    <property type="component" value="Unassembled WGS sequence"/>
</dbReference>
<dbReference type="AlphaFoldDB" id="A0A9X3IGL3"/>
<feature type="chain" id="PRO_5040858894" description="Tetratricopeptide repeat protein" evidence="2">
    <location>
        <begin position="28"/>
        <end position="260"/>
    </location>
</feature>
<feature type="signal peptide" evidence="2">
    <location>
        <begin position="1"/>
        <end position="27"/>
    </location>
</feature>
<dbReference type="SMART" id="SM00028">
    <property type="entry name" value="TPR"/>
    <property type="match status" value="2"/>
</dbReference>
<keyword evidence="4" id="KW-1185">Reference proteome</keyword>
<dbReference type="Pfam" id="PF13181">
    <property type="entry name" value="TPR_8"/>
    <property type="match status" value="2"/>
</dbReference>
<keyword evidence="1" id="KW-0802">TPR repeat</keyword>
<sequence>MKSKICLVTMGVVGSFSMLLFTQNVIAASAVQQIQSDSQNTEKTILNENIAMDALDEANGLLNSKQPQRAMDVLQPAIQYFEKYQNSQFDRIYAANGTAETLLYLMLGTNEQNNIRVFSGCWAELYFTEAYAFIEMNDMQNAQIKLKHALALSPFNSEFLKELGFIQQVGQQWQASVESFKMAEAYLYLIGIKEKRLSIQQGVRRSLGVSLIELNRLEEATQYFKKVLNVDPSDQKARNELKYIEELKNGHEVKKSIGRV</sequence>
<dbReference type="Gene3D" id="1.25.40.10">
    <property type="entry name" value="Tetratricopeptide repeat domain"/>
    <property type="match status" value="2"/>
</dbReference>
<feature type="repeat" description="TPR" evidence="1">
    <location>
        <begin position="201"/>
        <end position="234"/>
    </location>
</feature>
<protein>
    <recommendedName>
        <fullName evidence="5">Tetratricopeptide repeat protein</fullName>
    </recommendedName>
</protein>
<dbReference type="InterPro" id="IPR019734">
    <property type="entry name" value="TPR_rpt"/>
</dbReference>
<keyword evidence="2" id="KW-0732">Signal</keyword>
<evidence type="ECO:0000256" key="2">
    <source>
        <dbReference type="SAM" id="SignalP"/>
    </source>
</evidence>
<comment type="caution">
    <text evidence="3">The sequence shown here is derived from an EMBL/GenBank/DDBJ whole genome shotgun (WGS) entry which is preliminary data.</text>
</comment>
<evidence type="ECO:0000256" key="1">
    <source>
        <dbReference type="PROSITE-ProRule" id="PRU00339"/>
    </source>
</evidence>
<organism evidence="3 4">
    <name type="scientific">Acinetobacter nematophilus</name>
    <dbReference type="NCBI Taxonomy" id="2994642"/>
    <lineage>
        <taxon>Bacteria</taxon>
        <taxon>Pseudomonadati</taxon>
        <taxon>Pseudomonadota</taxon>
        <taxon>Gammaproteobacteria</taxon>
        <taxon>Moraxellales</taxon>
        <taxon>Moraxellaceae</taxon>
        <taxon>Acinetobacter</taxon>
    </lineage>
</organism>
<feature type="repeat" description="TPR" evidence="1">
    <location>
        <begin position="123"/>
        <end position="156"/>
    </location>
</feature>
<dbReference type="InterPro" id="IPR011990">
    <property type="entry name" value="TPR-like_helical_dom_sf"/>
</dbReference>
<dbReference type="EMBL" id="JAPKMY010000003">
    <property type="protein sequence ID" value="MCX5467842.1"/>
    <property type="molecule type" value="Genomic_DNA"/>
</dbReference>
<gene>
    <name evidence="3" type="ORF">OSH00_08810</name>
</gene>
<accession>A0A9X3IGL3</accession>
<dbReference type="SUPFAM" id="SSF48452">
    <property type="entry name" value="TPR-like"/>
    <property type="match status" value="1"/>
</dbReference>
<name>A0A9X3IGL3_9GAMM</name>
<evidence type="ECO:0000313" key="3">
    <source>
        <dbReference type="EMBL" id="MCX5467842.1"/>
    </source>
</evidence>
<evidence type="ECO:0008006" key="5">
    <source>
        <dbReference type="Google" id="ProtNLM"/>
    </source>
</evidence>
<evidence type="ECO:0000313" key="4">
    <source>
        <dbReference type="Proteomes" id="UP001146019"/>
    </source>
</evidence>